<dbReference type="SUPFAM" id="SSF52058">
    <property type="entry name" value="L domain-like"/>
    <property type="match status" value="1"/>
</dbReference>
<name>A0ABQ6H6F4_9GAMM</name>
<dbReference type="EMBL" id="BSSU01000030">
    <property type="protein sequence ID" value="GLX83743.1"/>
    <property type="molecule type" value="Genomic_DNA"/>
</dbReference>
<dbReference type="InterPro" id="IPR032675">
    <property type="entry name" value="LRR_dom_sf"/>
</dbReference>
<proteinExistence type="predicted"/>
<protein>
    <recommendedName>
        <fullName evidence="3">Leucine-rich repeat domain-containing protein</fullName>
    </recommendedName>
</protein>
<sequence>MRQSSPMSNFEVREDEDGIGKVLILKNAWSDKIESHMLKNKIYALRLSDSFGFKDTDLTFLSALTFLKSLEVYCWDAKNIKSIESLTQLEVLGLQIKSQQKLNLENFDKLRVLKVTWSKGLTSIFELKSVEKLNIQNYPNEDLSNISKMILLKKLYLTSRKLQSLNGITNFKQLESLDLYNCPQLVSTDGIEECTKLKTIEIEACRHLSA</sequence>
<dbReference type="Gene3D" id="3.80.10.10">
    <property type="entry name" value="Ribonuclease Inhibitor"/>
    <property type="match status" value="1"/>
</dbReference>
<organism evidence="1 2">
    <name type="scientific">Thalassotalea eurytherma</name>
    <dbReference type="NCBI Taxonomy" id="1144278"/>
    <lineage>
        <taxon>Bacteria</taxon>
        <taxon>Pseudomonadati</taxon>
        <taxon>Pseudomonadota</taxon>
        <taxon>Gammaproteobacteria</taxon>
        <taxon>Alteromonadales</taxon>
        <taxon>Colwelliaceae</taxon>
        <taxon>Thalassotalea</taxon>
    </lineage>
</organism>
<gene>
    <name evidence="1" type="ORF">theurythT_31960</name>
</gene>
<reference evidence="1 2" key="1">
    <citation type="submission" date="2023-03" db="EMBL/GenBank/DDBJ databases">
        <title>Draft genome sequence of Thalassotalea eurytherma JCM 18482T.</title>
        <authorList>
            <person name="Sawabe T."/>
        </authorList>
    </citation>
    <scope>NUCLEOTIDE SEQUENCE [LARGE SCALE GENOMIC DNA]</scope>
    <source>
        <strain evidence="1 2">JCM 18482</strain>
    </source>
</reference>
<keyword evidence="2" id="KW-1185">Reference proteome</keyword>
<evidence type="ECO:0000313" key="2">
    <source>
        <dbReference type="Proteomes" id="UP001157133"/>
    </source>
</evidence>
<dbReference type="Proteomes" id="UP001157133">
    <property type="component" value="Unassembled WGS sequence"/>
</dbReference>
<evidence type="ECO:0000313" key="1">
    <source>
        <dbReference type="EMBL" id="GLX83743.1"/>
    </source>
</evidence>
<comment type="caution">
    <text evidence="1">The sequence shown here is derived from an EMBL/GenBank/DDBJ whole genome shotgun (WGS) entry which is preliminary data.</text>
</comment>
<accession>A0ABQ6H6F4</accession>
<evidence type="ECO:0008006" key="3">
    <source>
        <dbReference type="Google" id="ProtNLM"/>
    </source>
</evidence>